<dbReference type="RefSeq" id="XP_056520219.1">
    <property type="nucleotide sequence ID" value="XM_056666623.1"/>
</dbReference>
<comment type="caution">
    <text evidence="2">The sequence shown here is derived from an EMBL/GenBank/DDBJ whole genome shotgun (WGS) entry which is preliminary data.</text>
</comment>
<dbReference type="OrthoDB" id="4137815at2759"/>
<dbReference type="EMBL" id="JAPQKL010000005">
    <property type="protein sequence ID" value="KAJ5129840.1"/>
    <property type="molecule type" value="Genomic_DNA"/>
</dbReference>
<feature type="compositionally biased region" description="Low complexity" evidence="1">
    <location>
        <begin position="141"/>
        <end position="164"/>
    </location>
</feature>
<keyword evidence="3" id="KW-1185">Reference proteome</keyword>
<evidence type="ECO:0000256" key="1">
    <source>
        <dbReference type="SAM" id="MobiDB-lite"/>
    </source>
</evidence>
<dbReference type="AlphaFoldDB" id="A0A9W9GTL2"/>
<accession>A0A9W9GTL2</accession>
<name>A0A9W9GTL2_9EURO</name>
<dbReference type="Pfam" id="PF11951">
    <property type="entry name" value="Fungal_trans_2"/>
    <property type="match status" value="1"/>
</dbReference>
<evidence type="ECO:0008006" key="4">
    <source>
        <dbReference type="Google" id="ProtNLM"/>
    </source>
</evidence>
<evidence type="ECO:0000313" key="3">
    <source>
        <dbReference type="Proteomes" id="UP001149079"/>
    </source>
</evidence>
<dbReference type="InterPro" id="IPR021858">
    <property type="entry name" value="Fun_TF"/>
</dbReference>
<dbReference type="Proteomes" id="UP001149079">
    <property type="component" value="Unassembled WGS sequence"/>
</dbReference>
<proteinExistence type="predicted"/>
<organism evidence="2 3">
    <name type="scientific">Penicillium bovifimosum</name>
    <dbReference type="NCBI Taxonomy" id="126998"/>
    <lineage>
        <taxon>Eukaryota</taxon>
        <taxon>Fungi</taxon>
        <taxon>Dikarya</taxon>
        <taxon>Ascomycota</taxon>
        <taxon>Pezizomycotina</taxon>
        <taxon>Eurotiomycetes</taxon>
        <taxon>Eurotiomycetidae</taxon>
        <taxon>Eurotiales</taxon>
        <taxon>Aspergillaceae</taxon>
        <taxon>Penicillium</taxon>
    </lineage>
</organism>
<sequence length="561" mass="62504">MRADHPSAMGKFWGKSGEIGRSYLSALSNTSLLWHQRLRSTSLLLFCAEVVVSPMSHPRTRAPEIMAPRVCDRCSLSKDKSVTADGSPACARCARLKKLGYTSRRNKRIKHLSAVQAHPYREMRALSIEPQQRDMSETSESDASSSGHSQSTPSSSPGGVVESWSPTSHDAVIVSPEKLLAAPTTFQTTSDAFLTVLDVEKFSVIHLPFMLGASFIPEAQKTVFAILKLSAPVLTEGYLAFLGLMTNYQQSLVIRRDEPDMYKAAKGLQRLRDVKISHAYDAACALFLGQTMYVFNVLTAPYSNTAHSIVRSALMSTKQWLPKLVQAPIMDTITMTPILIDTVECLVHREVPIIRLDNQHRIIVDRYAGLCATLLPHLYDICEWSNAAKRESPTAESEPDSAIHDRLDEIEETIRRWRPRTPTQLFDNYGRNAVLAMATQANVYRLAALLVIHRLRYPLGVEDETAQIHANGIFSELAFFAKQAVKETSALPVVFPLTMAMLEIEGPGEELLERLSSFTVQNVSAVRLQEFVKLVRASRKSGFQGIWFDLVDTHLHVAMPP</sequence>
<protein>
    <recommendedName>
        <fullName evidence="4">Zn(2)-C6 fungal-type domain-containing protein</fullName>
    </recommendedName>
</protein>
<dbReference type="GeneID" id="81405793"/>
<reference evidence="2" key="1">
    <citation type="submission" date="2022-11" db="EMBL/GenBank/DDBJ databases">
        <authorList>
            <person name="Petersen C."/>
        </authorList>
    </citation>
    <scope>NUCLEOTIDE SEQUENCE</scope>
    <source>
        <strain evidence="2">IBT 22155</strain>
    </source>
</reference>
<evidence type="ECO:0000313" key="2">
    <source>
        <dbReference type="EMBL" id="KAJ5129840.1"/>
    </source>
</evidence>
<reference evidence="2" key="2">
    <citation type="journal article" date="2023" name="IMA Fungus">
        <title>Comparative genomic study of the Penicillium genus elucidates a diverse pangenome and 15 lateral gene transfer events.</title>
        <authorList>
            <person name="Petersen C."/>
            <person name="Sorensen T."/>
            <person name="Nielsen M.R."/>
            <person name="Sondergaard T.E."/>
            <person name="Sorensen J.L."/>
            <person name="Fitzpatrick D.A."/>
            <person name="Frisvad J.C."/>
            <person name="Nielsen K.L."/>
        </authorList>
    </citation>
    <scope>NUCLEOTIDE SEQUENCE</scope>
    <source>
        <strain evidence="2">IBT 22155</strain>
    </source>
</reference>
<feature type="region of interest" description="Disordered" evidence="1">
    <location>
        <begin position="127"/>
        <end position="164"/>
    </location>
</feature>
<gene>
    <name evidence="2" type="ORF">N7515_005879</name>
</gene>